<evidence type="ECO:0000313" key="3">
    <source>
        <dbReference type="Proteomes" id="UP000218231"/>
    </source>
</evidence>
<name>A0A2A2LVU7_9BILA</name>
<feature type="domain" description="ZMIZ1 N-terminal" evidence="1">
    <location>
        <begin position="61"/>
        <end position="146"/>
    </location>
</feature>
<dbReference type="AlphaFoldDB" id="A0A2A2LVU7"/>
<comment type="caution">
    <text evidence="2">The sequence shown here is derived from an EMBL/GenBank/DDBJ whole genome shotgun (WGS) entry which is preliminary data.</text>
</comment>
<dbReference type="OrthoDB" id="27975at2759"/>
<dbReference type="STRING" id="2018661.A0A2A2LVU7"/>
<evidence type="ECO:0000313" key="2">
    <source>
        <dbReference type="EMBL" id="PAV90366.1"/>
    </source>
</evidence>
<gene>
    <name evidence="2" type="ORF">WR25_22095</name>
</gene>
<keyword evidence="3" id="KW-1185">Reference proteome</keyword>
<reference evidence="2 3" key="1">
    <citation type="journal article" date="2017" name="Curr. Biol.">
        <title>Genome architecture and evolution of a unichromosomal asexual nematode.</title>
        <authorList>
            <person name="Fradin H."/>
            <person name="Zegar C."/>
            <person name="Gutwein M."/>
            <person name="Lucas J."/>
            <person name="Kovtun M."/>
            <person name="Corcoran D."/>
            <person name="Baugh L.R."/>
            <person name="Kiontke K."/>
            <person name="Gunsalus K."/>
            <person name="Fitch D.H."/>
            <person name="Piano F."/>
        </authorList>
    </citation>
    <scope>NUCLEOTIDE SEQUENCE [LARGE SCALE GENOMIC DNA]</scope>
    <source>
        <strain evidence="2">PF1309</strain>
    </source>
</reference>
<organism evidence="2 3">
    <name type="scientific">Diploscapter pachys</name>
    <dbReference type="NCBI Taxonomy" id="2018661"/>
    <lineage>
        <taxon>Eukaryota</taxon>
        <taxon>Metazoa</taxon>
        <taxon>Ecdysozoa</taxon>
        <taxon>Nematoda</taxon>
        <taxon>Chromadorea</taxon>
        <taxon>Rhabditida</taxon>
        <taxon>Rhabditina</taxon>
        <taxon>Rhabditomorpha</taxon>
        <taxon>Rhabditoidea</taxon>
        <taxon>Rhabditidae</taxon>
        <taxon>Diploscapter</taxon>
    </lineage>
</organism>
<dbReference type="Proteomes" id="UP000218231">
    <property type="component" value="Unassembled WGS sequence"/>
</dbReference>
<sequence length="210" mass="23652">MGEDISYEEHVQQNNSRLASIRQARVQRQCCAVLQCKGDSRHMLTLALHNEKMSRKKGEGSLSDPLQFPSSCAELTRWCADQRAFNSNFEDNLMLALQVAMENGTKEGFDFNLAHQLIAACFSHRKHLSKESAARINRWYEQMRRLKKNGGKKRRKTAGDVTLTAMSGAAEAMQMQTNMLTVMDTSQMENLVVTDSQSTAVSSLLIQAYL</sequence>
<evidence type="ECO:0000259" key="1">
    <source>
        <dbReference type="Pfam" id="PF18028"/>
    </source>
</evidence>
<dbReference type="InterPro" id="IPR040797">
    <property type="entry name" value="ZMIZ1_N"/>
</dbReference>
<protein>
    <recommendedName>
        <fullName evidence="1">ZMIZ1 N-terminal domain-containing protein</fullName>
    </recommendedName>
</protein>
<dbReference type="EMBL" id="LIAE01006381">
    <property type="protein sequence ID" value="PAV90366.1"/>
    <property type="molecule type" value="Genomic_DNA"/>
</dbReference>
<proteinExistence type="predicted"/>
<accession>A0A2A2LVU7</accession>
<dbReference type="Pfam" id="PF18028">
    <property type="entry name" value="Zmiz1_N"/>
    <property type="match status" value="1"/>
</dbReference>